<evidence type="ECO:0000259" key="9">
    <source>
        <dbReference type="Pfam" id="PF06441"/>
    </source>
</evidence>
<evidence type="ECO:0000256" key="5">
    <source>
        <dbReference type="ARBA" id="ARBA00022797"/>
    </source>
</evidence>
<evidence type="ECO:0000256" key="4">
    <source>
        <dbReference type="ARBA" id="ARBA00012091"/>
    </source>
</evidence>
<dbReference type="InterPro" id="IPR016292">
    <property type="entry name" value="Epoxide_hydrolase"/>
</dbReference>
<comment type="similarity">
    <text evidence="3">Belongs to the peptidase S33 family.</text>
</comment>
<dbReference type="InterPro" id="IPR000639">
    <property type="entry name" value="Epox_hydrolase-like"/>
</dbReference>
<dbReference type="PANTHER" id="PTHR21661">
    <property type="entry name" value="EPOXIDE HYDROLASE 1-RELATED"/>
    <property type="match status" value="1"/>
</dbReference>
<keyword evidence="6 10" id="KW-0378">Hydrolase</keyword>
<comment type="subcellular location">
    <subcellularLocation>
        <location evidence="2">Microsome membrane</location>
        <topology evidence="2">Single-pass membrane protein</topology>
    </subcellularLocation>
</comment>
<keyword evidence="8" id="KW-0472">Membrane</keyword>
<dbReference type="PRINTS" id="PR00412">
    <property type="entry name" value="EPOXHYDRLASE"/>
</dbReference>
<protein>
    <recommendedName>
        <fullName evidence="4">microsomal epoxide hydrolase</fullName>
        <ecNumber evidence="4">3.3.2.9</ecNumber>
    </recommendedName>
</protein>
<proteinExistence type="inferred from homology"/>
<keyword evidence="8" id="KW-0812">Transmembrane</keyword>
<evidence type="ECO:0000256" key="6">
    <source>
        <dbReference type="ARBA" id="ARBA00022801"/>
    </source>
</evidence>
<dbReference type="GO" id="GO:0097176">
    <property type="term" value="P:epoxide metabolic process"/>
    <property type="evidence" value="ECO:0007669"/>
    <property type="project" value="TreeGrafter"/>
</dbReference>
<evidence type="ECO:0000256" key="1">
    <source>
        <dbReference type="ARBA" id="ARBA00000221"/>
    </source>
</evidence>
<keyword evidence="8" id="KW-1133">Transmembrane helix</keyword>
<comment type="catalytic activity">
    <reaction evidence="1">
        <text>1-(4-methoxyphenyl)-N-methyl-N-[(3-methyloxetan-3-yl)methyl]methanamine + H2O = 2-{[(4-methoxybenzyl)(methyl)amino]methyl}-2-methylpropane-1,3-diol</text>
        <dbReference type="Rhea" id="RHEA:55764"/>
        <dbReference type="ChEBI" id="CHEBI:15377"/>
        <dbReference type="ChEBI" id="CHEBI:139161"/>
        <dbReference type="ChEBI" id="CHEBI:139164"/>
        <dbReference type="EC" id="3.3.2.9"/>
    </reaction>
</comment>
<accession>A0A1W0X175</accession>
<dbReference type="SUPFAM" id="SSF53474">
    <property type="entry name" value="alpha/beta-Hydrolases"/>
    <property type="match status" value="1"/>
</dbReference>
<dbReference type="InterPro" id="IPR010497">
    <property type="entry name" value="Epoxide_hydro_N"/>
</dbReference>
<dbReference type="GO" id="GO:0033961">
    <property type="term" value="F:cis-stilbene-oxide hydrolase activity"/>
    <property type="evidence" value="ECO:0007669"/>
    <property type="project" value="UniProtKB-EC"/>
</dbReference>
<feature type="domain" description="Epoxide hydrolase N-terminal" evidence="9">
    <location>
        <begin position="81"/>
        <end position="190"/>
    </location>
</feature>
<dbReference type="PANTHER" id="PTHR21661:SF35">
    <property type="entry name" value="EPOXIDE HYDROLASE"/>
    <property type="match status" value="1"/>
</dbReference>
<feature type="transmembrane region" description="Helical" evidence="8">
    <location>
        <begin position="18"/>
        <end position="39"/>
    </location>
</feature>
<feature type="active site" description="Nucleophile" evidence="7">
    <location>
        <position position="260"/>
    </location>
</feature>
<dbReference type="Pfam" id="PF06441">
    <property type="entry name" value="EHN"/>
    <property type="match status" value="1"/>
</dbReference>
<dbReference type="OrthoDB" id="7130006at2759"/>
<dbReference type="EC" id="3.3.2.9" evidence="4"/>
<evidence type="ECO:0000313" key="10">
    <source>
        <dbReference type="EMBL" id="OQV21191.1"/>
    </source>
</evidence>
<keyword evidence="11" id="KW-1185">Reference proteome</keyword>
<dbReference type="Gene3D" id="3.40.50.1820">
    <property type="entry name" value="alpha/beta hydrolase"/>
    <property type="match status" value="1"/>
</dbReference>
<gene>
    <name evidence="10" type="ORF">BV898_04950</name>
</gene>
<feature type="active site" description="Proton acceptor" evidence="7">
    <location>
        <position position="461"/>
    </location>
</feature>
<comment type="caution">
    <text evidence="10">The sequence shown here is derived from an EMBL/GenBank/DDBJ whole genome shotgun (WGS) entry which is preliminary data.</text>
</comment>
<name>A0A1W0X175_HYPEX</name>
<dbReference type="AlphaFoldDB" id="A0A1W0X175"/>
<dbReference type="PIRSF" id="PIRSF001112">
    <property type="entry name" value="Epoxide_hydrolase"/>
    <property type="match status" value="1"/>
</dbReference>
<evidence type="ECO:0000256" key="8">
    <source>
        <dbReference type="SAM" id="Phobius"/>
    </source>
</evidence>
<evidence type="ECO:0000256" key="3">
    <source>
        <dbReference type="ARBA" id="ARBA00010088"/>
    </source>
</evidence>
<sequence>MANPTEQSSSSSNGGRGLLGSSLIFFTLITPVLFGLAVYHHDYILDTIFPLPDIKTALPYGDADWSAPGSKPAKADDAVVPWKLQVSNKDLEDLKDRLRNTRYGTAMPGQNFVYGFPADQLKKVVDYWLNKFDWKKQEALINQYDHFKTNIEGLNIHFVRVQPAKSTDPKRNVRVTPIILLHGWPGSFFELYKLIPLLTTPQQISGNDYAAFEVIIPSLPGYGFSDAAQRPGLNPQNIARIFNKLMTRLHFDKYFVQGCDWGSAVGRSMATMFPHRVLGVDLTLYGMAVPRSRSMLKNILYLAMPRFLFNVSEPHKLLFANFFTLMRESGYFHIQATKPDTVGAALLDSPAGLAGYILEKFSTWTNVDNINKPDGGLTEYFSLDDLLTNVMVYWVSGSIITSQRLYKETFSVVTIEGYPVLVPTVLSDFRYEVPGGNLPDDIVRPYFKDLIAISKHKTGGHFPTMERPADLAEDIWTLAKSVWSRN</sequence>
<keyword evidence="5" id="KW-0058">Aromatic hydrocarbons catabolism</keyword>
<evidence type="ECO:0000313" key="11">
    <source>
        <dbReference type="Proteomes" id="UP000192578"/>
    </source>
</evidence>
<dbReference type="InterPro" id="IPR029058">
    <property type="entry name" value="AB_hydrolase_fold"/>
</dbReference>
<reference evidence="11" key="1">
    <citation type="submission" date="2017-01" db="EMBL/GenBank/DDBJ databases">
        <title>Comparative genomics of anhydrobiosis in the tardigrade Hypsibius dujardini.</title>
        <authorList>
            <person name="Yoshida Y."/>
            <person name="Koutsovoulos G."/>
            <person name="Laetsch D."/>
            <person name="Stevens L."/>
            <person name="Kumar S."/>
            <person name="Horikawa D."/>
            <person name="Ishino K."/>
            <person name="Komine S."/>
            <person name="Tomita M."/>
            <person name="Blaxter M."/>
            <person name="Arakawa K."/>
        </authorList>
    </citation>
    <scope>NUCLEOTIDE SEQUENCE [LARGE SCALE GENOMIC DNA]</scope>
    <source>
        <strain evidence="11">Z151</strain>
    </source>
</reference>
<dbReference type="SMR" id="A0A1W0X175"/>
<evidence type="ECO:0000256" key="2">
    <source>
        <dbReference type="ARBA" id="ARBA00004111"/>
    </source>
</evidence>
<dbReference type="EMBL" id="MTYJ01000025">
    <property type="protein sequence ID" value="OQV21191.1"/>
    <property type="molecule type" value="Genomic_DNA"/>
</dbReference>
<dbReference type="Proteomes" id="UP000192578">
    <property type="component" value="Unassembled WGS sequence"/>
</dbReference>
<evidence type="ECO:0000256" key="7">
    <source>
        <dbReference type="PIRSR" id="PIRSR001112-1"/>
    </source>
</evidence>
<organism evidence="10 11">
    <name type="scientific">Hypsibius exemplaris</name>
    <name type="common">Freshwater tardigrade</name>
    <dbReference type="NCBI Taxonomy" id="2072580"/>
    <lineage>
        <taxon>Eukaryota</taxon>
        <taxon>Metazoa</taxon>
        <taxon>Ecdysozoa</taxon>
        <taxon>Tardigrada</taxon>
        <taxon>Eutardigrada</taxon>
        <taxon>Parachela</taxon>
        <taxon>Hypsibioidea</taxon>
        <taxon>Hypsibiidae</taxon>
        <taxon>Hypsibius</taxon>
    </lineage>
</organism>
<feature type="active site" description="Proton donor" evidence="7">
    <location>
        <position position="406"/>
    </location>
</feature>